<dbReference type="GO" id="GO:0043130">
    <property type="term" value="F:ubiquitin binding"/>
    <property type="evidence" value="ECO:0007669"/>
    <property type="project" value="TreeGrafter"/>
</dbReference>
<evidence type="ECO:0000256" key="2">
    <source>
        <dbReference type="ARBA" id="ARBA00022574"/>
    </source>
</evidence>
<dbReference type="PANTHER" id="PTHR19849">
    <property type="entry name" value="PHOSPHOLIPASE A-2-ACTIVATING PROTEIN"/>
    <property type="match status" value="1"/>
</dbReference>
<dbReference type="PANTHER" id="PTHR19849:SF0">
    <property type="entry name" value="PHOSPHOLIPASE A-2-ACTIVATING PROTEIN"/>
    <property type="match status" value="1"/>
</dbReference>
<dbReference type="InterPro" id="IPR049052">
    <property type="entry name" value="nSTAND1"/>
</dbReference>
<name>T2IMX9_CROWT</name>
<evidence type="ECO:0000256" key="3">
    <source>
        <dbReference type="ARBA" id="ARBA00022737"/>
    </source>
</evidence>
<evidence type="ECO:0000313" key="7">
    <source>
        <dbReference type="EMBL" id="CCQ54147.1"/>
    </source>
</evidence>
<dbReference type="GO" id="GO:0010992">
    <property type="term" value="P:ubiquitin recycling"/>
    <property type="evidence" value="ECO:0007669"/>
    <property type="project" value="TreeGrafter"/>
</dbReference>
<accession>T2IMX9</accession>
<evidence type="ECO:0000256" key="4">
    <source>
        <dbReference type="PROSITE-ProRule" id="PRU00221"/>
    </source>
</evidence>
<dbReference type="GO" id="GO:0043161">
    <property type="term" value="P:proteasome-mediated ubiquitin-dependent protein catabolic process"/>
    <property type="evidence" value="ECO:0007669"/>
    <property type="project" value="TreeGrafter"/>
</dbReference>
<dbReference type="InterPro" id="IPR036322">
    <property type="entry name" value="WD40_repeat_dom_sf"/>
</dbReference>
<evidence type="ECO:0000313" key="8">
    <source>
        <dbReference type="Proteomes" id="UP000017981"/>
    </source>
</evidence>
<keyword evidence="2 4" id="KW-0853">WD repeat</keyword>
<reference evidence="7 8" key="1">
    <citation type="submission" date="2013-01" db="EMBL/GenBank/DDBJ databases">
        <authorList>
            <person name="Bench S."/>
        </authorList>
    </citation>
    <scope>NUCLEOTIDE SEQUENCE [LARGE SCALE GENOMIC DNA]</scope>
    <source>
        <strain evidence="7 8">WH 0005</strain>
    </source>
</reference>
<dbReference type="SUPFAM" id="SSF50978">
    <property type="entry name" value="WD40 repeat-like"/>
    <property type="match status" value="1"/>
</dbReference>
<dbReference type="InterPro" id="IPR001680">
    <property type="entry name" value="WD40_rpt"/>
</dbReference>
<evidence type="ECO:0000256" key="1">
    <source>
        <dbReference type="ARBA" id="ARBA00022490"/>
    </source>
</evidence>
<dbReference type="GO" id="GO:0005737">
    <property type="term" value="C:cytoplasm"/>
    <property type="evidence" value="ECO:0007669"/>
    <property type="project" value="UniProtKB-ARBA"/>
</dbReference>
<dbReference type="InterPro" id="IPR015943">
    <property type="entry name" value="WD40/YVTN_repeat-like_dom_sf"/>
</dbReference>
<dbReference type="PROSITE" id="PS50082">
    <property type="entry name" value="WD_REPEATS_2"/>
    <property type="match status" value="2"/>
</dbReference>
<dbReference type="SMART" id="SM00320">
    <property type="entry name" value="WD40"/>
    <property type="match status" value="2"/>
</dbReference>
<keyword evidence="3" id="KW-0677">Repeat</keyword>
<dbReference type="EMBL" id="CAQL01000094">
    <property type="protein sequence ID" value="CCQ54147.1"/>
    <property type="molecule type" value="Genomic_DNA"/>
</dbReference>
<dbReference type="Pfam" id="PF00400">
    <property type="entry name" value="WD40"/>
    <property type="match status" value="2"/>
</dbReference>
<keyword evidence="5" id="KW-1133">Transmembrane helix</keyword>
<gene>
    <name evidence="7" type="ORF">CWATWH0005_1204</name>
</gene>
<feature type="transmembrane region" description="Helical" evidence="5">
    <location>
        <begin position="223"/>
        <end position="241"/>
    </location>
</feature>
<dbReference type="AlphaFoldDB" id="T2IMX9"/>
<evidence type="ECO:0000256" key="5">
    <source>
        <dbReference type="SAM" id="Phobius"/>
    </source>
</evidence>
<feature type="transmembrane region" description="Helical" evidence="5">
    <location>
        <begin position="362"/>
        <end position="379"/>
    </location>
</feature>
<dbReference type="Gene3D" id="2.130.10.10">
    <property type="entry name" value="YVTN repeat-like/Quinoprotein amine dehydrogenase"/>
    <property type="match status" value="1"/>
</dbReference>
<reference evidence="7 8" key="2">
    <citation type="submission" date="2013-09" db="EMBL/GenBank/DDBJ databases">
        <title>Whole genome comparison of six Crocosphaera watsonii strains with differing phenotypes.</title>
        <authorList>
            <person name="Bench S.R."/>
            <person name="Heller P."/>
            <person name="Frank I."/>
            <person name="Arciniega M."/>
            <person name="Shilova I.N."/>
            <person name="Zehr J.P."/>
        </authorList>
    </citation>
    <scope>NUCLEOTIDE SEQUENCE [LARGE SCALE GENOMIC DNA]</scope>
    <source>
        <strain evidence="7 8">WH 0005</strain>
    </source>
</reference>
<feature type="repeat" description="WD" evidence="4">
    <location>
        <begin position="489"/>
        <end position="519"/>
    </location>
</feature>
<keyword evidence="5" id="KW-0812">Transmembrane</keyword>
<feature type="repeat" description="WD" evidence="4">
    <location>
        <begin position="449"/>
        <end position="480"/>
    </location>
</feature>
<dbReference type="Pfam" id="PF20703">
    <property type="entry name" value="nSTAND1"/>
    <property type="match status" value="1"/>
</dbReference>
<dbReference type="Proteomes" id="UP000017981">
    <property type="component" value="Unassembled WGS sequence"/>
</dbReference>
<keyword evidence="5" id="KW-0472">Membrane</keyword>
<evidence type="ECO:0000259" key="6">
    <source>
        <dbReference type="Pfam" id="PF20703"/>
    </source>
</evidence>
<dbReference type="PROSITE" id="PS50294">
    <property type="entry name" value="WD_REPEATS_REGION"/>
    <property type="match status" value="2"/>
</dbReference>
<proteinExistence type="predicted"/>
<sequence length="620" mass="71006">MIIDQFEESFTMCDESTCETFFKRLIDLLNTHSNLRIIIGMRSDFRGRLREYKNLVVRLDKPYINIEHLNRKEIEEVIVKPAQKSGMDIESSLKQQLINDVEDYPGSLPLLEDTLTQLWQETRNQGERFLTLKTYEDLGGIEGTIEKRAKKVFADLDEKEREIAKRIFLELTQVGDTYDIRRRVCLNDLVNQYHTFEQLNTVSQKLASDKNRLIVRDIQTQSISYKFVLVFLCRVNLFLLAKLLREKRTKKLVDLVEIINDQPSKIQIDVVHEALIRHWQQLRQWQYQYRAAMVTERKIEEEGQEWHNKGRKSADLLQGSKLGEAEEYLKNYGHLGMLDGVAEECINASSRQDEIRRWRNRGVFGFVALMAIVATFFAIDSNKRAKVATLKEQAATVKNLFPVEPLEPLVLAIATTGDNLNAWQVPKVLPEVRSSLYAAIDQVRERNTLEGHQDYVWTLAITPEGNIISGSDDTTVKVWSPQGTFLHTLQGHQDIVTTVAITPEGNIVSGSYDNTVKVWRGFKVSSLLKVGCERLRFHPVLLSVASVDMEDEAKSEAQTAEIAAKTCLKYGGWSDEEKAEFLVRKGFAIAKETGEIKAANRKLKAAKKLDKELDIKSLQQ</sequence>
<protein>
    <submittedName>
        <fullName evidence="7">NB-ARC domain protein</fullName>
    </submittedName>
</protein>
<feature type="domain" description="Novel STAND NTPase 1" evidence="6">
    <location>
        <begin position="1"/>
        <end position="313"/>
    </location>
</feature>
<keyword evidence="1" id="KW-0963">Cytoplasm</keyword>
<comment type="caution">
    <text evidence="7">The sequence shown here is derived from an EMBL/GenBank/DDBJ whole genome shotgun (WGS) entry which is preliminary data.</text>
</comment>
<organism evidence="7 8">
    <name type="scientific">Crocosphaera watsonii WH 0005</name>
    <dbReference type="NCBI Taxonomy" id="423472"/>
    <lineage>
        <taxon>Bacteria</taxon>
        <taxon>Bacillati</taxon>
        <taxon>Cyanobacteriota</taxon>
        <taxon>Cyanophyceae</taxon>
        <taxon>Oscillatoriophycideae</taxon>
        <taxon>Chroococcales</taxon>
        <taxon>Aphanothecaceae</taxon>
        <taxon>Crocosphaera</taxon>
    </lineage>
</organism>